<evidence type="ECO:0000313" key="3">
    <source>
        <dbReference type="EMBL" id="CAD7633157.1"/>
    </source>
</evidence>
<evidence type="ECO:0000313" key="4">
    <source>
        <dbReference type="Proteomes" id="UP000759131"/>
    </source>
</evidence>
<proteinExistence type="predicted"/>
<dbReference type="OrthoDB" id="10013850at2759"/>
<gene>
    <name evidence="3" type="ORF">OSB1V03_LOCUS13556</name>
</gene>
<organism evidence="3">
    <name type="scientific">Medioppia subpectinata</name>
    <dbReference type="NCBI Taxonomy" id="1979941"/>
    <lineage>
        <taxon>Eukaryota</taxon>
        <taxon>Metazoa</taxon>
        <taxon>Ecdysozoa</taxon>
        <taxon>Arthropoda</taxon>
        <taxon>Chelicerata</taxon>
        <taxon>Arachnida</taxon>
        <taxon>Acari</taxon>
        <taxon>Acariformes</taxon>
        <taxon>Sarcoptiformes</taxon>
        <taxon>Oribatida</taxon>
        <taxon>Brachypylina</taxon>
        <taxon>Oppioidea</taxon>
        <taxon>Oppiidae</taxon>
        <taxon>Medioppia</taxon>
    </lineage>
</organism>
<keyword evidence="2" id="KW-1133">Transmembrane helix</keyword>
<sequence>METEPTITGRMTIYLLGVKLVTVPTKVCHVSPVIELIYFGTEDSMLGTYDSDAMIIFNSQTPKRPILTRNDEAIVTYRRFCSVADTCIQLHQGQANGRPINQIRAADLACSLYEHDISYCNRNSMSTIPVTPSKAISADNNNTNSSSTNNSFLNDHTSLIAIIGISLVVLIIAILVFVLRRRWRRLPRKPGARGHFVENPEIATLLIDAHGNVNQDASDMIEANRTANNVTNSVQNNVTSQFNPHYPAPATPQRVAPNVVINHDAQNNNNNSVRAVAPQAFYYTSAQNTQNNNNQSRRVINTAQNNPNGINSVTGFPDPTQSHNPTNGWGDHGANFTNVIRIAQGAYGYVYKATSLVDGVEYAIKIIYTSDTYMTEINALQQLTSDYVVKLITHWEHNVHALSRCNIVPTT</sequence>
<name>A0A7R9L162_9ACAR</name>
<feature type="transmembrane region" description="Helical" evidence="2">
    <location>
        <begin position="159"/>
        <end position="179"/>
    </location>
</feature>
<dbReference type="EMBL" id="CAJPIZ010012228">
    <property type="protein sequence ID" value="CAG2113587.1"/>
    <property type="molecule type" value="Genomic_DNA"/>
</dbReference>
<dbReference type="SUPFAM" id="SSF56112">
    <property type="entry name" value="Protein kinase-like (PK-like)"/>
    <property type="match status" value="1"/>
</dbReference>
<dbReference type="Gene3D" id="3.30.200.20">
    <property type="entry name" value="Phosphorylase Kinase, domain 1"/>
    <property type="match status" value="1"/>
</dbReference>
<reference evidence="3" key="1">
    <citation type="submission" date="2020-11" db="EMBL/GenBank/DDBJ databases">
        <authorList>
            <person name="Tran Van P."/>
        </authorList>
    </citation>
    <scope>NUCLEOTIDE SEQUENCE</scope>
</reference>
<keyword evidence="2" id="KW-0472">Membrane</keyword>
<dbReference type="Proteomes" id="UP000759131">
    <property type="component" value="Unassembled WGS sequence"/>
</dbReference>
<keyword evidence="2" id="KW-0812">Transmembrane</keyword>
<dbReference type="AlphaFoldDB" id="A0A7R9L162"/>
<dbReference type="InterPro" id="IPR011009">
    <property type="entry name" value="Kinase-like_dom_sf"/>
</dbReference>
<feature type="region of interest" description="Disordered" evidence="1">
    <location>
        <begin position="302"/>
        <end position="326"/>
    </location>
</feature>
<accession>A0A7R9L162</accession>
<dbReference type="EMBL" id="OC866803">
    <property type="protein sequence ID" value="CAD7633157.1"/>
    <property type="molecule type" value="Genomic_DNA"/>
</dbReference>
<evidence type="ECO:0008006" key="5">
    <source>
        <dbReference type="Google" id="ProtNLM"/>
    </source>
</evidence>
<evidence type="ECO:0000256" key="1">
    <source>
        <dbReference type="SAM" id="MobiDB-lite"/>
    </source>
</evidence>
<evidence type="ECO:0000256" key="2">
    <source>
        <dbReference type="SAM" id="Phobius"/>
    </source>
</evidence>
<protein>
    <recommendedName>
        <fullName evidence="5">Protein kinase domain-containing protein</fullName>
    </recommendedName>
</protein>
<keyword evidence="4" id="KW-1185">Reference proteome</keyword>